<dbReference type="Proteomes" id="UP000182412">
    <property type="component" value="Unassembled WGS sequence"/>
</dbReference>
<dbReference type="GO" id="GO:0003700">
    <property type="term" value="F:DNA-binding transcription factor activity"/>
    <property type="evidence" value="ECO:0007669"/>
    <property type="project" value="InterPro"/>
</dbReference>
<feature type="domain" description="HNH nuclease" evidence="1">
    <location>
        <begin position="71"/>
        <end position="97"/>
    </location>
</feature>
<dbReference type="SUPFAM" id="SSF54171">
    <property type="entry name" value="DNA-binding domain"/>
    <property type="match status" value="1"/>
</dbReference>
<dbReference type="RefSeq" id="WP_074571490.1">
    <property type="nucleotide sequence ID" value="NZ_FNJQ01000004.1"/>
</dbReference>
<dbReference type="InterPro" id="IPR003615">
    <property type="entry name" value="HNH_nuc"/>
</dbReference>
<dbReference type="OrthoDB" id="8974199at2"/>
<organism evidence="2 3">
    <name type="scientific">Selenomonas ruminantium</name>
    <dbReference type="NCBI Taxonomy" id="971"/>
    <lineage>
        <taxon>Bacteria</taxon>
        <taxon>Bacillati</taxon>
        <taxon>Bacillota</taxon>
        <taxon>Negativicutes</taxon>
        <taxon>Selenomonadales</taxon>
        <taxon>Selenomonadaceae</taxon>
        <taxon>Selenomonas</taxon>
    </lineage>
</organism>
<evidence type="ECO:0000259" key="1">
    <source>
        <dbReference type="Pfam" id="PF13392"/>
    </source>
</evidence>
<dbReference type="GO" id="GO:0003677">
    <property type="term" value="F:DNA binding"/>
    <property type="evidence" value="ECO:0007669"/>
    <property type="project" value="InterPro"/>
</dbReference>
<dbReference type="InterPro" id="IPR044925">
    <property type="entry name" value="His-Me_finger_sf"/>
</dbReference>
<dbReference type="AlphaFoldDB" id="A0A1H0P8D9"/>
<dbReference type="Gene3D" id="3.90.75.20">
    <property type="match status" value="1"/>
</dbReference>
<dbReference type="Pfam" id="PF13392">
    <property type="entry name" value="HNH_3"/>
    <property type="match status" value="1"/>
</dbReference>
<reference evidence="2 3" key="1">
    <citation type="submission" date="2016-10" db="EMBL/GenBank/DDBJ databases">
        <authorList>
            <person name="de Groot N.N."/>
        </authorList>
    </citation>
    <scope>NUCLEOTIDE SEQUENCE [LARGE SCALE GENOMIC DNA]</scope>
    <source>
        <strain evidence="2 3">S137</strain>
    </source>
</reference>
<evidence type="ECO:0000313" key="3">
    <source>
        <dbReference type="Proteomes" id="UP000182412"/>
    </source>
</evidence>
<dbReference type="InterPro" id="IPR036955">
    <property type="entry name" value="AP2/ERF_dom_sf"/>
</dbReference>
<dbReference type="Gene3D" id="3.30.730.10">
    <property type="entry name" value="AP2/ERF domain"/>
    <property type="match status" value="1"/>
</dbReference>
<sequence length="155" mass="18358">MKNQYEIRGDTAYIYDSNGELFLVDADDVEKIAPFRWHCRKGEKSYVIGNAPHKKKIYLHRYLLQVGDFQLKVDHKNHNPRDNRKSNLRICSNWENSVNRSDRDKAGVSYRKDKKKWRAYINLKYRQINLGYYSTEKEARAVRKKAVAALYGEVV</sequence>
<proteinExistence type="predicted"/>
<name>A0A1H0P8D9_SELRU</name>
<dbReference type="InterPro" id="IPR016177">
    <property type="entry name" value="DNA-bd_dom_sf"/>
</dbReference>
<dbReference type="EMBL" id="FNJQ01000004">
    <property type="protein sequence ID" value="SDP00958.1"/>
    <property type="molecule type" value="Genomic_DNA"/>
</dbReference>
<dbReference type="SUPFAM" id="SSF54060">
    <property type="entry name" value="His-Me finger endonucleases"/>
    <property type="match status" value="1"/>
</dbReference>
<gene>
    <name evidence="2" type="ORF">SAMN05216366_104145</name>
</gene>
<evidence type="ECO:0000313" key="2">
    <source>
        <dbReference type="EMBL" id="SDP00958.1"/>
    </source>
</evidence>
<accession>A0A1H0P8D9</accession>
<protein>
    <submittedName>
        <fullName evidence="2">AP2 domain-containing protein</fullName>
    </submittedName>
</protein>